<dbReference type="Gene3D" id="3.40.50.360">
    <property type="match status" value="1"/>
</dbReference>
<evidence type="ECO:0000313" key="3">
    <source>
        <dbReference type="EMBL" id="USF24104.1"/>
    </source>
</evidence>
<name>V2RL51_9BACT</name>
<dbReference type="PANTHER" id="PTHR43278">
    <property type="entry name" value="NAD(P)H-DEPENDENT FMN-CONTAINING OXIDOREDUCTASE YWQN-RELATED"/>
    <property type="match status" value="1"/>
</dbReference>
<gene>
    <name evidence="3" type="primary">azoR</name>
    <name evidence="3" type="ORF">N508_001183</name>
</gene>
<dbReference type="GO" id="GO:0016491">
    <property type="term" value="F:oxidoreductase activity"/>
    <property type="evidence" value="ECO:0007669"/>
    <property type="project" value="UniProtKB-KW"/>
</dbReference>
<accession>V2RL51</accession>
<evidence type="ECO:0000313" key="4">
    <source>
        <dbReference type="Proteomes" id="UP000017429"/>
    </source>
</evidence>
<dbReference type="RefSeq" id="WP_023275474.1">
    <property type="nucleotide sequence ID" value="NZ_CP097562.1"/>
</dbReference>
<protein>
    <submittedName>
        <fullName evidence="3">FMN-dependent NADH-azoreductase</fullName>
        <ecNumber evidence="3">1.7.1.17</ecNumber>
    </submittedName>
</protein>
<keyword evidence="4" id="KW-1185">Reference proteome</keyword>
<dbReference type="Pfam" id="PF03358">
    <property type="entry name" value="FMN_red"/>
    <property type="match status" value="1"/>
</dbReference>
<keyword evidence="3" id="KW-0560">Oxidoreductase</keyword>
<dbReference type="SUPFAM" id="SSF52218">
    <property type="entry name" value="Flavoproteins"/>
    <property type="match status" value="1"/>
</dbReference>
<keyword evidence="2" id="KW-0288">FMN</keyword>
<dbReference type="OrthoDB" id="9805976at2"/>
<dbReference type="AlphaFoldDB" id="V2RL51"/>
<dbReference type="PANTHER" id="PTHR43278:SF2">
    <property type="entry name" value="IRON-SULFUR FLAVOPROTEIN"/>
    <property type="match status" value="1"/>
</dbReference>
<reference evidence="3" key="1">
    <citation type="journal article" date="2014" name="Genome Announc.">
        <title>Draft genome sequences of the altered schaedler flora, a defined bacterial community from gnotobiotic mice.</title>
        <authorList>
            <person name="Wannemuehler M.J."/>
            <person name="Overstreet A.M."/>
            <person name="Ward D.V."/>
            <person name="Phillips G.J."/>
        </authorList>
    </citation>
    <scope>NUCLEOTIDE SEQUENCE</scope>
    <source>
        <strain evidence="3">ASF457</strain>
    </source>
</reference>
<dbReference type="InterPro" id="IPR051796">
    <property type="entry name" value="ISF_SsuE-like"/>
</dbReference>
<proteinExistence type="predicted"/>
<dbReference type="EC" id="1.7.1.17" evidence="3"/>
<dbReference type="InterPro" id="IPR005025">
    <property type="entry name" value="FMN_Rdtase-like_dom"/>
</dbReference>
<keyword evidence="1" id="KW-0285">Flavoprotein</keyword>
<reference evidence="3" key="2">
    <citation type="submission" date="2022-05" db="EMBL/GenBank/DDBJ databases">
        <authorList>
            <person name="Proctor A.L."/>
            <person name="Phillips G.J."/>
            <person name="Wannemuehler M.J."/>
        </authorList>
    </citation>
    <scope>NUCLEOTIDE SEQUENCE</scope>
    <source>
        <strain evidence="3">ASF457</strain>
    </source>
</reference>
<evidence type="ECO:0000256" key="2">
    <source>
        <dbReference type="ARBA" id="ARBA00022643"/>
    </source>
</evidence>
<organism evidence="3 4">
    <name type="scientific">Mucispirillum schaedleri ASF457</name>
    <dbReference type="NCBI Taxonomy" id="1379858"/>
    <lineage>
        <taxon>Bacteria</taxon>
        <taxon>Pseudomonadati</taxon>
        <taxon>Deferribacterota</taxon>
        <taxon>Deferribacteres</taxon>
        <taxon>Deferribacterales</taxon>
        <taxon>Mucispirillaceae</taxon>
        <taxon>Mucispirillum</taxon>
    </lineage>
</organism>
<sequence>MGKRVLIISSSPRKNGNSDTLCHSFAKGAKENGSEVTEIFINDKKINYCKACGYCETHNGACSQKDDMDEIIDEVLKSDVIVFSSPVYFYSISGQLKTLIDRLVAVYTKITGKEIYYLLTAAENGKSTFDRADACLDGLCDCLSDIKIKGMIYAGGVWKKGEINSTRYIQQAYDMGAAV</sequence>
<dbReference type="EMBL" id="CP097562">
    <property type="protein sequence ID" value="USF24104.1"/>
    <property type="molecule type" value="Genomic_DNA"/>
</dbReference>
<dbReference type="KEGG" id="msch:N508_001183"/>
<dbReference type="Proteomes" id="UP000017429">
    <property type="component" value="Chromosome"/>
</dbReference>
<evidence type="ECO:0000256" key="1">
    <source>
        <dbReference type="ARBA" id="ARBA00022630"/>
    </source>
</evidence>
<dbReference type="eggNOG" id="COG0655">
    <property type="taxonomic scope" value="Bacteria"/>
</dbReference>
<reference evidence="3" key="3">
    <citation type="submission" date="2022-06" db="EMBL/GenBank/DDBJ databases">
        <title>Resources to Facilitate Use of the Altered Schaedler Flora (ASF) Mouse Model to Study Microbiome Function.</title>
        <authorList>
            <person name="Proctor A."/>
            <person name="Parvinroo S."/>
            <person name="Richie T."/>
            <person name="Jia X."/>
            <person name="Lee S.T.M."/>
            <person name="Karp P.D."/>
            <person name="Paley S."/>
            <person name="Kostic A.D."/>
            <person name="Pierre J.F."/>
            <person name="Wannemuehler M.J."/>
            <person name="Phillips G.J."/>
        </authorList>
    </citation>
    <scope>NUCLEOTIDE SEQUENCE</scope>
    <source>
        <strain evidence="3">ASF457</strain>
    </source>
</reference>
<dbReference type="InterPro" id="IPR029039">
    <property type="entry name" value="Flavoprotein-like_sf"/>
</dbReference>